<protein>
    <submittedName>
        <fullName evidence="1">Uncharacterized protein</fullName>
    </submittedName>
</protein>
<name>A0A6G1C5Z4_9ORYZ</name>
<dbReference type="EMBL" id="SPHZ02000010">
    <property type="protein sequence ID" value="KAF0895669.1"/>
    <property type="molecule type" value="Genomic_DNA"/>
</dbReference>
<dbReference type="AlphaFoldDB" id="A0A6G1C5Z4"/>
<accession>A0A6G1C5Z4</accession>
<sequence>MAVQMELTCSSPRMMACSRAVMTASVLRTFLLPSGQHIRFELYVHLLQHDLLPPGVDFSLAALELLGALEQVHLSVEHGLLPPDGRVV</sequence>
<comment type="caution">
    <text evidence="1">The sequence shown here is derived from an EMBL/GenBank/DDBJ whole genome shotgun (WGS) entry which is preliminary data.</text>
</comment>
<organism evidence="1 2">
    <name type="scientific">Oryza meyeriana var. granulata</name>
    <dbReference type="NCBI Taxonomy" id="110450"/>
    <lineage>
        <taxon>Eukaryota</taxon>
        <taxon>Viridiplantae</taxon>
        <taxon>Streptophyta</taxon>
        <taxon>Embryophyta</taxon>
        <taxon>Tracheophyta</taxon>
        <taxon>Spermatophyta</taxon>
        <taxon>Magnoliopsida</taxon>
        <taxon>Liliopsida</taxon>
        <taxon>Poales</taxon>
        <taxon>Poaceae</taxon>
        <taxon>BOP clade</taxon>
        <taxon>Oryzoideae</taxon>
        <taxon>Oryzeae</taxon>
        <taxon>Oryzinae</taxon>
        <taxon>Oryza</taxon>
        <taxon>Oryza meyeriana</taxon>
    </lineage>
</organism>
<keyword evidence="2" id="KW-1185">Reference proteome</keyword>
<gene>
    <name evidence="1" type="ORF">E2562_014288</name>
</gene>
<proteinExistence type="predicted"/>
<evidence type="ECO:0000313" key="1">
    <source>
        <dbReference type="EMBL" id="KAF0895669.1"/>
    </source>
</evidence>
<reference evidence="1 2" key="1">
    <citation type="submission" date="2019-11" db="EMBL/GenBank/DDBJ databases">
        <title>Whole genome sequence of Oryza granulata.</title>
        <authorList>
            <person name="Li W."/>
        </authorList>
    </citation>
    <scope>NUCLEOTIDE SEQUENCE [LARGE SCALE GENOMIC DNA]</scope>
    <source>
        <strain evidence="2">cv. Menghai</strain>
        <tissue evidence="1">Leaf</tissue>
    </source>
</reference>
<evidence type="ECO:0000313" key="2">
    <source>
        <dbReference type="Proteomes" id="UP000479710"/>
    </source>
</evidence>
<dbReference type="Proteomes" id="UP000479710">
    <property type="component" value="Unassembled WGS sequence"/>
</dbReference>